<evidence type="ECO:0000313" key="2">
    <source>
        <dbReference type="EMBL" id="EBY3055456.1"/>
    </source>
</evidence>
<accession>A0A3V8USQ3</accession>
<organism evidence="2">
    <name type="scientific">Salmonella oranienberg</name>
    <dbReference type="NCBI Taxonomy" id="28147"/>
    <lineage>
        <taxon>Bacteria</taxon>
        <taxon>Pseudomonadati</taxon>
        <taxon>Pseudomonadota</taxon>
        <taxon>Gammaproteobacteria</taxon>
        <taxon>Enterobacterales</taxon>
        <taxon>Enterobacteriaceae</taxon>
        <taxon>Salmonella</taxon>
    </lineage>
</organism>
<evidence type="ECO:0000313" key="3">
    <source>
        <dbReference type="EMBL" id="ECV4102917.1"/>
    </source>
</evidence>
<dbReference type="AlphaFoldDB" id="A0A3V8USQ3"/>
<dbReference type="Pfam" id="PF13455">
    <property type="entry name" value="MUG113"/>
    <property type="match status" value="1"/>
</dbReference>
<dbReference type="EMBL" id="AAKTIX010000004">
    <property type="protein sequence ID" value="ECV4102917.1"/>
    <property type="molecule type" value="Genomic_DNA"/>
</dbReference>
<dbReference type="EMBL" id="AAHNSR010000009">
    <property type="protein sequence ID" value="EBY3055456.1"/>
    <property type="molecule type" value="Genomic_DNA"/>
</dbReference>
<gene>
    <name evidence="3" type="ORF">CUW36_11710</name>
    <name evidence="2" type="ORF">DVG35_11555</name>
</gene>
<name>A0A3V8USQ3_SALON</name>
<protein>
    <submittedName>
        <fullName evidence="2">GIY-YIG nuclease family protein</fullName>
    </submittedName>
</protein>
<feature type="domain" description="Bacteriophage T5 Orf172 DNA-binding" evidence="1">
    <location>
        <begin position="33"/>
        <end position="120"/>
    </location>
</feature>
<reference evidence="2" key="1">
    <citation type="submission" date="2018-07" db="EMBL/GenBank/DDBJ databases">
        <authorList>
            <person name="Ashton P.M."/>
            <person name="Dallman T."/>
            <person name="Nair S."/>
            <person name="De Pinna E."/>
            <person name="Peters T."/>
            <person name="Grant K."/>
        </authorList>
    </citation>
    <scope>NUCLEOTIDE SEQUENCE</scope>
    <source>
        <strain evidence="2">410851</strain>
    </source>
</reference>
<sequence length="129" mass="14492">MGLINELVYIIFMVMNVRFARTTGEKTYFNYIILCGGIIKIGRTANVNARLSELSFRLGIGCTLYSLFSYPSRQIACIAEKKAHEILKPYQTLPFNLKFGGSSEFFNVEPSIALSALAFTGGDIIYQHY</sequence>
<dbReference type="SMART" id="SM00974">
    <property type="entry name" value="T5orf172"/>
    <property type="match status" value="1"/>
</dbReference>
<reference evidence="3" key="2">
    <citation type="submission" date="2018-07" db="EMBL/GenBank/DDBJ databases">
        <authorList>
            <consortium name="PulseNet: The National Subtyping Network for Foodborne Disease Surveillance"/>
            <person name="Tarr C.L."/>
            <person name="Trees E."/>
            <person name="Katz L.S."/>
            <person name="Carleton-Romer H.A."/>
            <person name="Stroika S."/>
            <person name="Kucerova Z."/>
            <person name="Roache K.F."/>
            <person name="Sabol A.L."/>
            <person name="Besser J."/>
            <person name="Gerner-Smidt P."/>
        </authorList>
    </citation>
    <scope>NUCLEOTIDE SEQUENCE</scope>
    <source>
        <strain evidence="3">PNUSAS027925</strain>
    </source>
</reference>
<dbReference type="RefSeq" id="WP_071669544.1">
    <property type="nucleotide sequence ID" value="NZ_JAMBWK010000002.1"/>
</dbReference>
<evidence type="ECO:0000259" key="1">
    <source>
        <dbReference type="SMART" id="SM00974"/>
    </source>
</evidence>
<comment type="caution">
    <text evidence="2">The sequence shown here is derived from an EMBL/GenBank/DDBJ whole genome shotgun (WGS) entry which is preliminary data.</text>
</comment>
<proteinExistence type="predicted"/>
<dbReference type="InterPro" id="IPR018306">
    <property type="entry name" value="Phage_T5_Orf172_DNA-bd"/>
</dbReference>